<dbReference type="Proteomes" id="UP000000238">
    <property type="component" value="Chromosome"/>
</dbReference>
<organism evidence="2 3">
    <name type="scientific">Hahella chejuensis (strain KCTC 2396)</name>
    <dbReference type="NCBI Taxonomy" id="349521"/>
    <lineage>
        <taxon>Bacteria</taxon>
        <taxon>Pseudomonadati</taxon>
        <taxon>Pseudomonadota</taxon>
        <taxon>Gammaproteobacteria</taxon>
        <taxon>Oceanospirillales</taxon>
        <taxon>Hahellaceae</taxon>
        <taxon>Hahella</taxon>
    </lineage>
</organism>
<dbReference type="PANTHER" id="PTHR11895:SF67">
    <property type="entry name" value="AMIDASE DOMAIN-CONTAINING PROTEIN"/>
    <property type="match status" value="1"/>
</dbReference>
<dbReference type="PROSITE" id="PS00571">
    <property type="entry name" value="AMIDASES"/>
    <property type="match status" value="1"/>
</dbReference>
<dbReference type="PANTHER" id="PTHR11895">
    <property type="entry name" value="TRANSAMIDASE"/>
    <property type="match status" value="1"/>
</dbReference>
<dbReference type="SUPFAM" id="SSF75304">
    <property type="entry name" value="Amidase signature (AS) enzymes"/>
    <property type="match status" value="1"/>
</dbReference>
<dbReference type="GO" id="GO:0016740">
    <property type="term" value="F:transferase activity"/>
    <property type="evidence" value="ECO:0007669"/>
    <property type="project" value="UniProtKB-KW"/>
</dbReference>
<sequence>MSFMSYDLKSLKFPRLAGTPLKTLVSLLESNYSRRILGLALLREGGAYKLREAELNTTPTLFPKHPPGRALEAAQARASIAIAEEAIKNVNDSFPLTSARDLIQAYRKGQTTPLDVAQRVIAALQQSDASHPPLRAVIFSSEQDILIQAKASAQRYREGRPLSLLDGVPVAIKDELDAAPYATSVGTLVYGQDCSVDQDATSVARLRAAGAIIIGKANMHEIGLGVTGANVHHGHCRNPYHLDHYAGGSSSGSASAVAAGLCPIAIGADGGGSIRIPAALCGVVGLKPTWGRVSEHGAFPLCWSVAHVGPMGRCVDDVALAYSAIAGADLMDPFSIDQPPPHLSGYMKRDLSDLRIGIYSPWFGHANREITQSCQLAVEKLKSLGAQVQEISLEGLDLQRVSHAITIGSEMLAAVDAEYRRNPQNFGLDTRLNLALAQQFSSTDYIKAQRFRTQAMREFDNVLQKVDIIVTPTTAMTAPRIRAQKEPSGESNLQVLTELMRFAFSANLTGLPALTLPVDYDAKGLPIGLQLMGGAWREHTLLRVGRALESLVELRRPALYFDLLKS</sequence>
<dbReference type="KEGG" id="hch:HCH_05736"/>
<evidence type="ECO:0000259" key="1">
    <source>
        <dbReference type="Pfam" id="PF01425"/>
    </source>
</evidence>
<gene>
    <name evidence="2" type="ordered locus">HCH_05736</name>
</gene>
<dbReference type="InterPro" id="IPR036928">
    <property type="entry name" value="AS_sf"/>
</dbReference>
<dbReference type="HOGENOM" id="CLU_009600_0_2_6"/>
<dbReference type="Pfam" id="PF01425">
    <property type="entry name" value="Amidase"/>
    <property type="match status" value="1"/>
</dbReference>
<evidence type="ECO:0000313" key="3">
    <source>
        <dbReference type="Proteomes" id="UP000000238"/>
    </source>
</evidence>
<dbReference type="InterPro" id="IPR000120">
    <property type="entry name" value="Amidase"/>
</dbReference>
<dbReference type="STRING" id="349521.HCH_05736"/>
<name>Q2SAD5_HAHCH</name>
<protein>
    <submittedName>
        <fullName evidence="2">Asp-tRNAAsn/Glu-tRNAGln amidotransferase A subunit and related amidases</fullName>
    </submittedName>
</protein>
<keyword evidence="3" id="KW-1185">Reference proteome</keyword>
<keyword evidence="2" id="KW-0808">Transferase</keyword>
<evidence type="ECO:0000313" key="2">
    <source>
        <dbReference type="EMBL" id="ABC32389.1"/>
    </source>
</evidence>
<dbReference type="Gene3D" id="3.90.1300.10">
    <property type="entry name" value="Amidase signature (AS) domain"/>
    <property type="match status" value="1"/>
</dbReference>
<dbReference type="EMBL" id="CP000155">
    <property type="protein sequence ID" value="ABC32389.1"/>
    <property type="molecule type" value="Genomic_DNA"/>
</dbReference>
<dbReference type="InterPro" id="IPR023631">
    <property type="entry name" value="Amidase_dom"/>
</dbReference>
<feature type="domain" description="Amidase" evidence="1">
    <location>
        <begin position="122"/>
        <end position="542"/>
    </location>
</feature>
<dbReference type="eggNOG" id="COG0154">
    <property type="taxonomic scope" value="Bacteria"/>
</dbReference>
<proteinExistence type="predicted"/>
<accession>Q2SAD5</accession>
<reference evidence="2 3" key="1">
    <citation type="journal article" date="2005" name="Nucleic Acids Res.">
        <title>Genomic blueprint of Hahella chejuensis, a marine microbe producing an algicidal agent.</title>
        <authorList>
            <person name="Jeong H."/>
            <person name="Yim J.H."/>
            <person name="Lee C."/>
            <person name="Choi S.-H."/>
            <person name="Park Y.K."/>
            <person name="Yoon S.H."/>
            <person name="Hur C.-G."/>
            <person name="Kang H.-Y."/>
            <person name="Kim D."/>
            <person name="Lee H.H."/>
            <person name="Park K.H."/>
            <person name="Park S.-H."/>
            <person name="Park H.-S."/>
            <person name="Lee H.K."/>
            <person name="Oh T.K."/>
            <person name="Kim J.F."/>
        </authorList>
    </citation>
    <scope>NUCLEOTIDE SEQUENCE [LARGE SCALE GENOMIC DNA]</scope>
    <source>
        <strain evidence="2 3">KCTC 2396</strain>
    </source>
</reference>
<dbReference type="AlphaFoldDB" id="Q2SAD5"/>
<dbReference type="InterPro" id="IPR020556">
    <property type="entry name" value="Amidase_CS"/>
</dbReference>